<reference evidence="1" key="1">
    <citation type="journal article" date="2021" name="Proc. Natl. Acad. Sci. U.S.A.">
        <title>A Catalog of Tens of Thousands of Viruses from Human Metagenomes Reveals Hidden Associations with Chronic Diseases.</title>
        <authorList>
            <person name="Tisza M.J."/>
            <person name="Buck C.B."/>
        </authorList>
    </citation>
    <scope>NUCLEOTIDE SEQUENCE</scope>
    <source>
        <strain evidence="1">CtiuS14</strain>
    </source>
</reference>
<name>A0A8S5LM19_9CAUD</name>
<proteinExistence type="predicted"/>
<dbReference type="EMBL" id="BK015876">
    <property type="protein sequence ID" value="DAD71132.1"/>
    <property type="molecule type" value="Genomic_DNA"/>
</dbReference>
<accession>A0A8S5LM19</accession>
<evidence type="ECO:0000313" key="1">
    <source>
        <dbReference type="EMBL" id="DAD71132.1"/>
    </source>
</evidence>
<organism evidence="1">
    <name type="scientific">Podoviridae sp. ctiuS14</name>
    <dbReference type="NCBI Taxonomy" id="2827620"/>
    <lineage>
        <taxon>Viruses</taxon>
        <taxon>Duplodnaviria</taxon>
        <taxon>Heunggongvirae</taxon>
        <taxon>Uroviricota</taxon>
        <taxon>Caudoviricetes</taxon>
    </lineage>
</organism>
<sequence>MPRFTTIHHLHSSCPCPLIFPYVFLHFKPFGLCV</sequence>
<protein>
    <submittedName>
        <fullName evidence="1">Uncharacterized protein</fullName>
    </submittedName>
</protein>